<dbReference type="PROSITE" id="PS51257">
    <property type="entry name" value="PROKAR_LIPOPROTEIN"/>
    <property type="match status" value="1"/>
</dbReference>
<dbReference type="SUPFAM" id="SSF49785">
    <property type="entry name" value="Galactose-binding domain-like"/>
    <property type="match status" value="1"/>
</dbReference>
<dbReference type="InterPro" id="IPR008979">
    <property type="entry name" value="Galactose-bd-like_sf"/>
</dbReference>
<protein>
    <recommendedName>
        <fullName evidence="2">F5/8 type C domain-containing protein</fullName>
    </recommendedName>
</protein>
<feature type="chain" id="PRO_5015704504" description="F5/8 type C domain-containing protein" evidence="1">
    <location>
        <begin position="31"/>
        <end position="378"/>
    </location>
</feature>
<keyword evidence="1" id="KW-0732">Signal</keyword>
<organism evidence="3 4">
    <name type="scientific">Pedobacter yulinensis</name>
    <dbReference type="NCBI Taxonomy" id="2126353"/>
    <lineage>
        <taxon>Bacteria</taxon>
        <taxon>Pseudomonadati</taxon>
        <taxon>Bacteroidota</taxon>
        <taxon>Sphingobacteriia</taxon>
        <taxon>Sphingobacteriales</taxon>
        <taxon>Sphingobacteriaceae</taxon>
        <taxon>Pedobacter</taxon>
    </lineage>
</organism>
<dbReference type="Pfam" id="PF00754">
    <property type="entry name" value="F5_F8_type_C"/>
    <property type="match status" value="1"/>
</dbReference>
<dbReference type="Proteomes" id="UP000240912">
    <property type="component" value="Unassembled WGS sequence"/>
</dbReference>
<comment type="caution">
    <text evidence="3">The sequence shown here is derived from an EMBL/GenBank/DDBJ whole genome shotgun (WGS) entry which is preliminary data.</text>
</comment>
<evidence type="ECO:0000313" key="4">
    <source>
        <dbReference type="Proteomes" id="UP000240912"/>
    </source>
</evidence>
<keyword evidence="4" id="KW-1185">Reference proteome</keyword>
<sequence length="378" mass="42459">MFNIKIMQYLLKQGPGRCLVLILLSCAVFACSKMEDTHVGFIKGSITYVGTPDSVKIYPGNKRMKMTWRLSDPSATLAKVYWNNKSDSLVVPVKLAAGSDLMELMFDNMKEGTYSFDILMFDNKNNRSVSKNVVGRVYGDTYVNTLLGRPVKQAVFDKEKVTVSWGIADQTAIAAEISYRDKSGTRLSVRVPPDSMTTTLKNYSMSLYGTFEYRTLYAPDSLSLDIFSTASQTVKVTGPPIEYTRTGWTGGLEDYDIPTGRVPQNLLDNNINTIWHMDKNKSYPHPVTIDMKTVNTVNGLTYNQREPLDGAVKLVEIQVSSDNLTWRSLGAYTFENLRGKQYLELLEPAAFRYFKVIVRSDYKNGSASALAELGAYRR</sequence>
<dbReference type="PROSITE" id="PS50022">
    <property type="entry name" value="FA58C_3"/>
    <property type="match status" value="1"/>
</dbReference>
<gene>
    <name evidence="3" type="ORF">C7T94_04040</name>
</gene>
<dbReference type="InterPro" id="IPR000421">
    <property type="entry name" value="FA58C"/>
</dbReference>
<dbReference type="OrthoDB" id="1043438at2"/>
<dbReference type="Pfam" id="PF16389">
    <property type="entry name" value="DUF4998"/>
    <property type="match status" value="1"/>
</dbReference>
<accession>A0A2T3HN83</accession>
<name>A0A2T3HN83_9SPHI</name>
<reference evidence="3 4" key="1">
    <citation type="submission" date="2018-03" db="EMBL/GenBank/DDBJ databases">
        <authorList>
            <person name="Keele B.F."/>
        </authorList>
    </citation>
    <scope>NUCLEOTIDE SEQUENCE [LARGE SCALE GENOMIC DNA]</scope>
    <source>
        <strain evidence="3 4">YL28-9</strain>
    </source>
</reference>
<proteinExistence type="predicted"/>
<feature type="signal peptide" evidence="1">
    <location>
        <begin position="1"/>
        <end position="30"/>
    </location>
</feature>
<dbReference type="AlphaFoldDB" id="A0A2T3HN83"/>
<dbReference type="EMBL" id="PYLS01000004">
    <property type="protein sequence ID" value="PST83922.1"/>
    <property type="molecule type" value="Genomic_DNA"/>
</dbReference>
<evidence type="ECO:0000313" key="3">
    <source>
        <dbReference type="EMBL" id="PST83922.1"/>
    </source>
</evidence>
<dbReference type="Gene3D" id="2.60.120.260">
    <property type="entry name" value="Galactose-binding domain-like"/>
    <property type="match status" value="1"/>
</dbReference>
<feature type="domain" description="F5/8 type C" evidence="2">
    <location>
        <begin position="229"/>
        <end position="375"/>
    </location>
</feature>
<evidence type="ECO:0000259" key="2">
    <source>
        <dbReference type="PROSITE" id="PS50022"/>
    </source>
</evidence>
<evidence type="ECO:0000256" key="1">
    <source>
        <dbReference type="SAM" id="SignalP"/>
    </source>
</evidence>